<name>A0A7W4XVK5_KINRA</name>
<protein>
    <submittedName>
        <fullName evidence="1">Uncharacterized protein</fullName>
    </submittedName>
</protein>
<reference evidence="1 2" key="2">
    <citation type="submission" date="2020-08" db="EMBL/GenBank/DDBJ databases">
        <authorList>
            <person name="Partida-Martinez L."/>
            <person name="Huntemann M."/>
            <person name="Clum A."/>
            <person name="Wang J."/>
            <person name="Palaniappan K."/>
            <person name="Ritter S."/>
            <person name="Chen I.-M."/>
            <person name="Stamatis D."/>
            <person name="Reddy T."/>
            <person name="O'Malley R."/>
            <person name="Daum C."/>
            <person name="Shapiro N."/>
            <person name="Ivanova N."/>
            <person name="Kyrpides N."/>
            <person name="Woyke T."/>
        </authorList>
    </citation>
    <scope>NUCLEOTIDE SEQUENCE [LARGE SCALE GENOMIC DNA]</scope>
    <source>
        <strain evidence="1 2">AS2.23</strain>
    </source>
</reference>
<dbReference type="AlphaFoldDB" id="A0A7W4XVK5"/>
<evidence type="ECO:0000313" key="1">
    <source>
        <dbReference type="EMBL" id="MBB2899220.1"/>
    </source>
</evidence>
<dbReference type="Proteomes" id="UP000533269">
    <property type="component" value="Unassembled WGS sequence"/>
</dbReference>
<proteinExistence type="predicted"/>
<sequence>MQITRQYGYGPHSVLGELQRIDHGQETTWLDLNVLGENLRVEVKADDQLEVLTAES</sequence>
<organism evidence="1 2">
    <name type="scientific">Kineococcus radiotolerans</name>
    <dbReference type="NCBI Taxonomy" id="131568"/>
    <lineage>
        <taxon>Bacteria</taxon>
        <taxon>Bacillati</taxon>
        <taxon>Actinomycetota</taxon>
        <taxon>Actinomycetes</taxon>
        <taxon>Kineosporiales</taxon>
        <taxon>Kineosporiaceae</taxon>
        <taxon>Kineococcus</taxon>
    </lineage>
</organism>
<reference evidence="1 2" key="1">
    <citation type="submission" date="2020-08" db="EMBL/GenBank/DDBJ databases">
        <title>The Agave Microbiome: Exploring the role of microbial communities in plant adaptations to desert environments.</title>
        <authorList>
            <person name="Partida-Martinez L.P."/>
        </authorList>
    </citation>
    <scope>NUCLEOTIDE SEQUENCE [LARGE SCALE GENOMIC DNA]</scope>
    <source>
        <strain evidence="1 2">AS2.23</strain>
    </source>
</reference>
<accession>A0A7W4XVK5</accession>
<evidence type="ECO:0000313" key="2">
    <source>
        <dbReference type="Proteomes" id="UP000533269"/>
    </source>
</evidence>
<dbReference type="RefSeq" id="WP_183389924.1">
    <property type="nucleotide sequence ID" value="NZ_JACHVY010000001.1"/>
</dbReference>
<dbReference type="EMBL" id="JACHVY010000001">
    <property type="protein sequence ID" value="MBB2899220.1"/>
    <property type="molecule type" value="Genomic_DNA"/>
</dbReference>
<comment type="caution">
    <text evidence="1">The sequence shown here is derived from an EMBL/GenBank/DDBJ whole genome shotgun (WGS) entry which is preliminary data.</text>
</comment>
<gene>
    <name evidence="1" type="ORF">FHR75_000008</name>
</gene>